<dbReference type="AlphaFoldDB" id="A0ABD2WQP4"/>
<evidence type="ECO:0000256" key="1">
    <source>
        <dbReference type="SAM" id="MobiDB-lite"/>
    </source>
</evidence>
<gene>
    <name evidence="2" type="ORF">TKK_010587</name>
</gene>
<sequence>MPASIVGRKVTTLCGARHRRKSIAITVADGESQSLIAPVVDELMNVEELINLVERYGHQRDLARTDSLQADDQGSRQELEHRLTGDVMLASLKDQPHRGSLYQRRRLLCFHWPSSVIKPTPPAASSSWRLQGNASSLPAPTSTDAKAVRLAMTLIEGTRTLSPEAREAIFRSIYGINRQPR</sequence>
<protein>
    <recommendedName>
        <fullName evidence="4">Transposase</fullName>
    </recommendedName>
</protein>
<organism evidence="2 3">
    <name type="scientific">Trichogramma kaykai</name>
    <dbReference type="NCBI Taxonomy" id="54128"/>
    <lineage>
        <taxon>Eukaryota</taxon>
        <taxon>Metazoa</taxon>
        <taxon>Ecdysozoa</taxon>
        <taxon>Arthropoda</taxon>
        <taxon>Hexapoda</taxon>
        <taxon>Insecta</taxon>
        <taxon>Pterygota</taxon>
        <taxon>Neoptera</taxon>
        <taxon>Endopterygota</taxon>
        <taxon>Hymenoptera</taxon>
        <taxon>Apocrita</taxon>
        <taxon>Proctotrupomorpha</taxon>
        <taxon>Chalcidoidea</taxon>
        <taxon>Trichogrammatidae</taxon>
        <taxon>Trichogramma</taxon>
    </lineage>
</organism>
<reference evidence="2 3" key="1">
    <citation type="journal article" date="2024" name="bioRxiv">
        <title>A reference genome for Trichogramma kaykai: A tiny desert-dwelling parasitoid wasp with competing sex-ratio distorters.</title>
        <authorList>
            <person name="Culotta J."/>
            <person name="Lindsey A.R."/>
        </authorList>
    </citation>
    <scope>NUCLEOTIDE SEQUENCE [LARGE SCALE GENOMIC DNA]</scope>
    <source>
        <strain evidence="2 3">KSX58</strain>
    </source>
</reference>
<evidence type="ECO:0008006" key="4">
    <source>
        <dbReference type="Google" id="ProtNLM"/>
    </source>
</evidence>
<keyword evidence="3" id="KW-1185">Reference proteome</keyword>
<feature type="compositionally biased region" description="Polar residues" evidence="1">
    <location>
        <begin position="123"/>
        <end position="141"/>
    </location>
</feature>
<dbReference type="EMBL" id="JBJJXI010000083">
    <property type="protein sequence ID" value="KAL3395317.1"/>
    <property type="molecule type" value="Genomic_DNA"/>
</dbReference>
<evidence type="ECO:0000313" key="2">
    <source>
        <dbReference type="EMBL" id="KAL3395317.1"/>
    </source>
</evidence>
<evidence type="ECO:0000313" key="3">
    <source>
        <dbReference type="Proteomes" id="UP001627154"/>
    </source>
</evidence>
<accession>A0ABD2WQP4</accession>
<dbReference type="Proteomes" id="UP001627154">
    <property type="component" value="Unassembled WGS sequence"/>
</dbReference>
<name>A0ABD2WQP4_9HYME</name>
<proteinExistence type="predicted"/>
<feature type="region of interest" description="Disordered" evidence="1">
    <location>
        <begin position="121"/>
        <end position="141"/>
    </location>
</feature>
<comment type="caution">
    <text evidence="2">The sequence shown here is derived from an EMBL/GenBank/DDBJ whole genome shotgun (WGS) entry which is preliminary data.</text>
</comment>